<reference evidence="1 2" key="1">
    <citation type="submission" date="2019-01" db="EMBL/GenBank/DDBJ databases">
        <title>A draft genome assembly of the solar-powered sea slug Elysia chlorotica.</title>
        <authorList>
            <person name="Cai H."/>
            <person name="Li Q."/>
            <person name="Fang X."/>
            <person name="Li J."/>
            <person name="Curtis N.E."/>
            <person name="Altenburger A."/>
            <person name="Shibata T."/>
            <person name="Feng M."/>
            <person name="Maeda T."/>
            <person name="Schwartz J.A."/>
            <person name="Shigenobu S."/>
            <person name="Lundholm N."/>
            <person name="Nishiyama T."/>
            <person name="Yang H."/>
            <person name="Hasebe M."/>
            <person name="Li S."/>
            <person name="Pierce S.K."/>
            <person name="Wang J."/>
        </authorList>
    </citation>
    <scope>NUCLEOTIDE SEQUENCE [LARGE SCALE GENOMIC DNA]</scope>
    <source>
        <strain evidence="1">EC2010</strain>
        <tissue evidence="1">Whole organism of an adult</tissue>
    </source>
</reference>
<dbReference type="OrthoDB" id="5824032at2759"/>
<evidence type="ECO:0000313" key="1">
    <source>
        <dbReference type="EMBL" id="RUS76237.1"/>
    </source>
</evidence>
<keyword evidence="2" id="KW-1185">Reference proteome</keyword>
<protein>
    <submittedName>
        <fullName evidence="1">Uncharacterized protein</fullName>
    </submittedName>
</protein>
<dbReference type="AlphaFoldDB" id="A0A3S1BAU2"/>
<dbReference type="Pfam" id="PF09782">
    <property type="entry name" value="NDUF_B6"/>
    <property type="match status" value="1"/>
</dbReference>
<evidence type="ECO:0000313" key="2">
    <source>
        <dbReference type="Proteomes" id="UP000271974"/>
    </source>
</evidence>
<proteinExistence type="predicted"/>
<dbReference type="InterPro" id="IPR019174">
    <property type="entry name" value="NADH_DH_b-subcmplx_su6"/>
</dbReference>
<organism evidence="1 2">
    <name type="scientific">Elysia chlorotica</name>
    <name type="common">Eastern emerald elysia</name>
    <name type="synonym">Sea slug</name>
    <dbReference type="NCBI Taxonomy" id="188477"/>
    <lineage>
        <taxon>Eukaryota</taxon>
        <taxon>Metazoa</taxon>
        <taxon>Spiralia</taxon>
        <taxon>Lophotrochozoa</taxon>
        <taxon>Mollusca</taxon>
        <taxon>Gastropoda</taxon>
        <taxon>Heterobranchia</taxon>
        <taxon>Euthyneura</taxon>
        <taxon>Panpulmonata</taxon>
        <taxon>Sacoglossa</taxon>
        <taxon>Placobranchoidea</taxon>
        <taxon>Plakobranchidae</taxon>
        <taxon>Elysia</taxon>
    </lineage>
</organism>
<feature type="non-terminal residue" evidence="1">
    <location>
        <position position="1"/>
    </location>
</feature>
<gene>
    <name evidence="1" type="ORF">EGW08_016010</name>
</gene>
<comment type="caution">
    <text evidence="1">The sequence shown here is derived from an EMBL/GenBank/DDBJ whole genome shotgun (WGS) entry which is preliminary data.</text>
</comment>
<accession>A0A3S1BAU2</accession>
<dbReference type="Proteomes" id="UP000271974">
    <property type="component" value="Unassembled WGS sequence"/>
</dbReference>
<name>A0A3S1BAU2_ELYCH</name>
<dbReference type="PANTHER" id="PTHR21106">
    <property type="entry name" value="NADH DEHYDROGENASE [UBIQUINONE] 1 BETA SUBCOMPLEX SUBUNIT 6"/>
    <property type="match status" value="1"/>
</dbReference>
<dbReference type="EMBL" id="RQTK01000679">
    <property type="protein sequence ID" value="RUS76237.1"/>
    <property type="molecule type" value="Genomic_DNA"/>
</dbReference>
<dbReference type="STRING" id="188477.A0A3S1BAU2"/>
<dbReference type="PANTHER" id="PTHR21106:SF2">
    <property type="entry name" value="NADH DEHYDROGENASE [UBIQUINONE] 1 BETA SUBCOMPLEX SUBUNIT 6"/>
    <property type="match status" value="1"/>
</dbReference>
<sequence length="223" mass="26271">TSIKALNLRIFTIYFTNLGHSLLASHSAWVTSNKMATTVQNIDPVMEKPWQRSKRFQQYDFYRKSAYPPMSIEPVPYERTRLAGEGMTAEQRALRKQWVKDQVLHHEPRHVSELRPLNIFRRLYRLPADLLIEKPAKMLFSQQTASIMRYTIPKMLMTFGASYFVWYQLKYQQNDWTRANGVVVYQGKPILLGKEAKASPEKDKTDYFDRGFKSRKVLLYKPN</sequence>
<dbReference type="GO" id="GO:0005739">
    <property type="term" value="C:mitochondrion"/>
    <property type="evidence" value="ECO:0007669"/>
    <property type="project" value="GOC"/>
</dbReference>
<dbReference type="GO" id="GO:0006120">
    <property type="term" value="P:mitochondrial electron transport, NADH to ubiquinone"/>
    <property type="evidence" value="ECO:0007669"/>
    <property type="project" value="InterPro"/>
</dbReference>